<dbReference type="HOGENOM" id="CLU_087285_0_0_11"/>
<evidence type="ECO:0008006" key="3">
    <source>
        <dbReference type="Google" id="ProtNLM"/>
    </source>
</evidence>
<dbReference type="AlphaFoldDB" id="A0A075JJI4"/>
<dbReference type="OrthoDB" id="5188280at2"/>
<evidence type="ECO:0000313" key="1">
    <source>
        <dbReference type="EMBL" id="AIF41527.1"/>
    </source>
</evidence>
<proteinExistence type="predicted"/>
<dbReference type="RefSeq" id="WP_038569355.1">
    <property type="nucleotide sequence ID" value="NZ_CP008889.1"/>
</dbReference>
<dbReference type="EMBL" id="CP008889">
    <property type="protein sequence ID" value="AIF41527.1"/>
    <property type="molecule type" value="Genomic_DNA"/>
</dbReference>
<sequence length="208" mass="22115">MTRSHHKPLFFTDREFQAFEGAPDPADVTAIAHDSAAILVGAGRTNADPEVTARLIALTDEIGLSTLAQLWAGRPAVSLPGVLWRLYTLREWVRRDAVGASGDYNAGIRHAHVSHAVAGSADPSGPAEIKALADRILEGAYTGDFAIALERAAAFCRVVASGRAERAERHDGHDDDLAAREALSAARLGDTARDLTKAASAWRTGNLD</sequence>
<reference evidence="1 2" key="1">
    <citation type="submission" date="2014-07" db="EMBL/GenBank/DDBJ databases">
        <title>Genome Sequencing of Dermacoccus nishinomiyaensis.</title>
        <authorList>
            <person name="Hong K.W."/>
            <person name="Chan K.G."/>
        </authorList>
    </citation>
    <scope>NUCLEOTIDE SEQUENCE [LARGE SCALE GENOMIC DNA]</scope>
    <source>
        <strain evidence="1 2">M25</strain>
    </source>
</reference>
<dbReference type="KEGG" id="dni:HX89_11935"/>
<name>A0A075JJI4_9MICO</name>
<dbReference type="Proteomes" id="UP000027986">
    <property type="component" value="Chromosome"/>
</dbReference>
<organism evidence="1 2">
    <name type="scientific">Dermacoccus nishinomiyaensis</name>
    <dbReference type="NCBI Taxonomy" id="1274"/>
    <lineage>
        <taxon>Bacteria</taxon>
        <taxon>Bacillati</taxon>
        <taxon>Actinomycetota</taxon>
        <taxon>Actinomycetes</taxon>
        <taxon>Micrococcales</taxon>
        <taxon>Dermacoccaceae</taxon>
        <taxon>Dermacoccus</taxon>
    </lineage>
</organism>
<protein>
    <recommendedName>
        <fullName evidence="3">DNA-directed RNA polymerase subunit beta</fullName>
    </recommendedName>
</protein>
<keyword evidence="2" id="KW-1185">Reference proteome</keyword>
<evidence type="ECO:0000313" key="2">
    <source>
        <dbReference type="Proteomes" id="UP000027986"/>
    </source>
</evidence>
<dbReference type="eggNOG" id="ENOG502ZAXG">
    <property type="taxonomic scope" value="Bacteria"/>
</dbReference>
<accession>A0A075JJI4</accession>
<dbReference type="GeneID" id="41841789"/>
<gene>
    <name evidence="1" type="ORF">HX89_11935</name>
</gene>